<evidence type="ECO:0000256" key="4">
    <source>
        <dbReference type="ARBA" id="ARBA00022617"/>
    </source>
</evidence>
<dbReference type="InterPro" id="IPR051829">
    <property type="entry name" value="Multiheme_Cytochr_ET"/>
</dbReference>
<keyword evidence="4" id="KW-0349">Heme</keyword>
<dbReference type="PANTHER" id="PTHR35038:SF10">
    <property type="entry name" value="HIGH-MOLECULAR-WEIGHT CYTOCHROME C"/>
    <property type="match status" value="1"/>
</dbReference>
<dbReference type="Gene3D" id="3.90.10.10">
    <property type="entry name" value="Cytochrome C3"/>
    <property type="match status" value="1"/>
</dbReference>
<evidence type="ECO:0000256" key="3">
    <source>
        <dbReference type="ARBA" id="ARBA00022448"/>
    </source>
</evidence>
<dbReference type="PANTHER" id="PTHR35038">
    <property type="entry name" value="DISSIMILATORY SULFITE REDUCTASE SIRA"/>
    <property type="match status" value="1"/>
</dbReference>
<name>A0A0D7WBW5_9FLAO</name>
<evidence type="ECO:0000256" key="5">
    <source>
        <dbReference type="ARBA" id="ARBA00022723"/>
    </source>
</evidence>
<keyword evidence="9" id="KW-0472">Membrane</keyword>
<dbReference type="InterPro" id="IPR012286">
    <property type="entry name" value="Tetrahaem_cytochrome"/>
</dbReference>
<keyword evidence="9" id="KW-0812">Transmembrane</keyword>
<evidence type="ECO:0000256" key="2">
    <source>
        <dbReference type="ARBA" id="ARBA00004196"/>
    </source>
</evidence>
<sequence>MFNVSPLRKRQVIGGLIGLVVGVAAFFLLTLESNESYVSIGPMNTGHETLSCYACHADAKGSLLQQVQSNTSHALGFREKGVDFGTQDVTANNCLECHDRPNDRHPIYRFSEPRFSDAIQNIDATTCVTCHSEHHGERITLDKINYCMNCHQDLAVENDPLDVSHKDLIAKKQWTTCIQCHDFHGNHRYEVASKMKDTIALKAISSYLKGGVDPYGTDKKYSALSQEEWLKK</sequence>
<dbReference type="InterPro" id="IPR036280">
    <property type="entry name" value="Multihaem_cyt_sf"/>
</dbReference>
<keyword evidence="9" id="KW-1133">Transmembrane helix</keyword>
<dbReference type="SUPFAM" id="SSF48695">
    <property type="entry name" value="Multiheme cytochromes"/>
    <property type="match status" value="1"/>
</dbReference>
<organism evidence="11 12">
    <name type="scientific">Neotamlana sedimentorum</name>
    <dbReference type="NCBI Taxonomy" id="1435349"/>
    <lineage>
        <taxon>Bacteria</taxon>
        <taxon>Pseudomonadati</taxon>
        <taxon>Bacteroidota</taxon>
        <taxon>Flavobacteriia</taxon>
        <taxon>Flavobacteriales</taxon>
        <taxon>Flavobacteriaceae</taxon>
        <taxon>Neotamlana</taxon>
    </lineage>
</organism>
<evidence type="ECO:0000256" key="7">
    <source>
        <dbReference type="ARBA" id="ARBA00022982"/>
    </source>
</evidence>
<dbReference type="Proteomes" id="UP000032578">
    <property type="component" value="Unassembled WGS sequence"/>
</dbReference>
<dbReference type="GO" id="GO:0030313">
    <property type="term" value="C:cell envelope"/>
    <property type="evidence" value="ECO:0007669"/>
    <property type="project" value="UniProtKB-SubCell"/>
</dbReference>
<evidence type="ECO:0000313" key="11">
    <source>
        <dbReference type="EMBL" id="KJD36559.1"/>
    </source>
</evidence>
<accession>A0A0D7WBW5</accession>
<keyword evidence="6" id="KW-0732">Signal</keyword>
<dbReference type="GO" id="GO:0046872">
    <property type="term" value="F:metal ion binding"/>
    <property type="evidence" value="ECO:0007669"/>
    <property type="project" value="UniProtKB-KW"/>
</dbReference>
<keyword evidence="12" id="KW-1185">Reference proteome</keyword>
<keyword evidence="7" id="KW-0249">Electron transport</keyword>
<comment type="subcellular location">
    <subcellularLocation>
        <location evidence="2">Cell envelope</location>
    </subcellularLocation>
</comment>
<keyword evidence="8" id="KW-0408">Iron</keyword>
<evidence type="ECO:0000256" key="9">
    <source>
        <dbReference type="SAM" id="Phobius"/>
    </source>
</evidence>
<comment type="caution">
    <text evidence="11">The sequence shown here is derived from an EMBL/GenBank/DDBJ whole genome shotgun (WGS) entry which is preliminary data.</text>
</comment>
<reference evidence="11 12" key="1">
    <citation type="submission" date="2014-11" db="EMBL/GenBank/DDBJ databases">
        <title>Tamlana sedimentorum sp. nov., isolated from shallow sand sediments of the Sea of Japan.</title>
        <authorList>
            <person name="Romanenko L.A."/>
        </authorList>
    </citation>
    <scope>NUCLEOTIDE SEQUENCE [LARGE SCALE GENOMIC DNA]</scope>
    <source>
        <strain evidence="11 12">JCM 19808</strain>
    </source>
</reference>
<dbReference type="EMBL" id="JTDW01000002">
    <property type="protein sequence ID" value="KJD36559.1"/>
    <property type="molecule type" value="Genomic_DNA"/>
</dbReference>
<keyword evidence="5" id="KW-0479">Metal-binding</keyword>
<gene>
    <name evidence="11" type="ORF">PW52_02605</name>
</gene>
<feature type="domain" description="Tetrahaem cytochrome" evidence="10">
    <location>
        <begin position="48"/>
        <end position="152"/>
    </location>
</feature>
<feature type="transmembrane region" description="Helical" evidence="9">
    <location>
        <begin position="12"/>
        <end position="31"/>
    </location>
</feature>
<evidence type="ECO:0000259" key="10">
    <source>
        <dbReference type="Pfam" id="PF14537"/>
    </source>
</evidence>
<dbReference type="STRING" id="1435349.PW52_02605"/>
<dbReference type="Pfam" id="PF14537">
    <property type="entry name" value="Cytochrom_c3_2"/>
    <property type="match status" value="1"/>
</dbReference>
<dbReference type="AlphaFoldDB" id="A0A0D7WBW5"/>
<dbReference type="PATRIC" id="fig|1435349.4.peg.1225"/>
<dbReference type="RefSeq" id="WP_044631374.1">
    <property type="nucleotide sequence ID" value="NZ_JTDW01000002.1"/>
</dbReference>
<proteinExistence type="predicted"/>
<evidence type="ECO:0000256" key="8">
    <source>
        <dbReference type="ARBA" id="ARBA00023004"/>
    </source>
</evidence>
<evidence type="ECO:0000256" key="6">
    <source>
        <dbReference type="ARBA" id="ARBA00022729"/>
    </source>
</evidence>
<protein>
    <recommendedName>
        <fullName evidence="10">Tetrahaem cytochrome domain-containing protein</fullName>
    </recommendedName>
</protein>
<evidence type="ECO:0000313" key="12">
    <source>
        <dbReference type="Proteomes" id="UP000032578"/>
    </source>
</evidence>
<comment type="cofactor">
    <cofactor evidence="1">
        <name>heme c</name>
        <dbReference type="ChEBI" id="CHEBI:61717"/>
    </cofactor>
</comment>
<dbReference type="OrthoDB" id="9814800at2"/>
<keyword evidence="3" id="KW-0813">Transport</keyword>
<evidence type="ECO:0000256" key="1">
    <source>
        <dbReference type="ARBA" id="ARBA00001926"/>
    </source>
</evidence>